<evidence type="ECO:0000313" key="1">
    <source>
        <dbReference type="EMBL" id="ADZ10213.1"/>
    </source>
</evidence>
<protein>
    <submittedName>
        <fullName evidence="1">Uncharacterized protein</fullName>
    </submittedName>
</protein>
<evidence type="ECO:0000313" key="2">
    <source>
        <dbReference type="Proteomes" id="UP000007490"/>
    </source>
</evidence>
<gene>
    <name evidence="1" type="ordered locus">Metbo_1993</name>
</gene>
<dbReference type="EMBL" id="CP002551">
    <property type="protein sequence ID" value="ADZ10213.1"/>
    <property type="molecule type" value="Genomic_DNA"/>
</dbReference>
<name>F0TBE4_METLA</name>
<sequence>MSGVNNQQNTQPNFKTQSVTVIASGPWVGTINDASGTKNIMGTGNKTFQLSSYPGKIVVEFQKDGTKDSRDSNDSIIPNTSPLTVQLLSGDTIIANKTTTEDGGIVNISNNIL</sequence>
<dbReference type="STRING" id="877455.Metbo_1993"/>
<accession>F0TBE4</accession>
<proteinExistence type="predicted"/>
<dbReference type="AlphaFoldDB" id="F0TBE4"/>
<dbReference type="GeneID" id="10278453"/>
<dbReference type="HOGENOM" id="CLU_2127844_0_0_2"/>
<dbReference type="RefSeq" id="WP_013645564.1">
    <property type="nucleotide sequence ID" value="NC_015216.1"/>
</dbReference>
<dbReference type="KEGG" id="mel:Metbo_1993"/>
<keyword evidence="2" id="KW-1185">Reference proteome</keyword>
<organism evidence="1 2">
    <name type="scientific">Methanobacterium lacus (strain AL-21)</name>
    <dbReference type="NCBI Taxonomy" id="877455"/>
    <lineage>
        <taxon>Archaea</taxon>
        <taxon>Methanobacteriati</taxon>
        <taxon>Methanobacteriota</taxon>
        <taxon>Methanomada group</taxon>
        <taxon>Methanobacteria</taxon>
        <taxon>Methanobacteriales</taxon>
        <taxon>Methanobacteriaceae</taxon>
        <taxon>Methanobacterium</taxon>
    </lineage>
</organism>
<dbReference type="Proteomes" id="UP000007490">
    <property type="component" value="Chromosome"/>
</dbReference>
<dbReference type="eggNOG" id="arCOG10346">
    <property type="taxonomic scope" value="Archaea"/>
</dbReference>
<reference evidence="2" key="1">
    <citation type="submission" date="2011-02" db="EMBL/GenBank/DDBJ databases">
        <title>Complete sequence of Methanobacterium sp. AL-21.</title>
        <authorList>
            <consortium name="US DOE Joint Genome Institute"/>
            <person name="Lucas S."/>
            <person name="Copeland A."/>
            <person name="Lapidus A."/>
            <person name="Cheng J.-F."/>
            <person name="Goodwin L."/>
            <person name="Pitluck S."/>
            <person name="Chertkov O."/>
            <person name="Detter J.C."/>
            <person name="Han C."/>
            <person name="Tapia R."/>
            <person name="Land M."/>
            <person name="Hauser L."/>
            <person name="Kyrpides N."/>
            <person name="Ivanova N."/>
            <person name="Mikhailova N."/>
            <person name="Pagani I."/>
            <person name="Cadillo-Quiroz H."/>
            <person name="Imachi H."/>
            <person name="Zinder S."/>
            <person name="Liu W."/>
            <person name="Woyke T."/>
        </authorList>
    </citation>
    <scope>NUCLEOTIDE SEQUENCE [LARGE SCALE GENOMIC DNA]</scope>
    <source>
        <strain evidence="2">AL-21</strain>
    </source>
</reference>
<reference evidence="1 2" key="2">
    <citation type="journal article" date="2014" name="Int. J. Syst. Evol. Microbiol.">
        <title>Methanobacterium paludis sp. nov. and a novel strain of Methanobacterium lacus isolated from northern peatlands.</title>
        <authorList>
            <person name="Cadillo-Quiroz H."/>
            <person name="Brauer S.L."/>
            <person name="Goodson N."/>
            <person name="Yavitt J.B."/>
            <person name="Zinder S.H."/>
        </authorList>
    </citation>
    <scope>NUCLEOTIDE SEQUENCE [LARGE SCALE GENOMIC DNA]</scope>
    <source>
        <strain evidence="1 2">AL-21</strain>
    </source>
</reference>